<keyword evidence="4" id="KW-0678">Repressor</keyword>
<evidence type="ECO:0000256" key="2">
    <source>
        <dbReference type="ARBA" id="ARBA00019059"/>
    </source>
</evidence>
<evidence type="ECO:0000256" key="11">
    <source>
        <dbReference type="ARBA" id="ARBA00023159"/>
    </source>
</evidence>
<keyword evidence="5 17" id="KW-0597">Phosphoprotein</keyword>
<evidence type="ECO:0000313" key="20">
    <source>
        <dbReference type="EMBL" id="TNC71966.1"/>
    </source>
</evidence>
<dbReference type="InterPro" id="IPR001789">
    <property type="entry name" value="Sig_transdc_resp-reg_receiver"/>
</dbReference>
<dbReference type="SUPFAM" id="SSF52540">
    <property type="entry name" value="P-loop containing nucleoside triphosphate hydrolases"/>
    <property type="match status" value="1"/>
</dbReference>
<keyword evidence="10" id="KW-0238">DNA-binding</keyword>
<evidence type="ECO:0000256" key="14">
    <source>
        <dbReference type="ARBA" id="ARBA00029881"/>
    </source>
</evidence>
<keyword evidence="21" id="KW-1185">Reference proteome</keyword>
<dbReference type="SUPFAM" id="SSF46689">
    <property type="entry name" value="Homeodomain-like"/>
    <property type="match status" value="1"/>
</dbReference>
<dbReference type="EMBL" id="VDFV01000010">
    <property type="protein sequence ID" value="TNC71966.1"/>
    <property type="molecule type" value="Genomic_DNA"/>
</dbReference>
<dbReference type="InterPro" id="IPR003593">
    <property type="entry name" value="AAA+_ATPase"/>
</dbReference>
<dbReference type="InterPro" id="IPR011006">
    <property type="entry name" value="CheY-like_superfamily"/>
</dbReference>
<dbReference type="Pfam" id="PF25601">
    <property type="entry name" value="AAA_lid_14"/>
    <property type="match status" value="1"/>
</dbReference>
<evidence type="ECO:0000256" key="6">
    <source>
        <dbReference type="ARBA" id="ARBA00022741"/>
    </source>
</evidence>
<keyword evidence="8" id="KW-0902">Two-component regulatory system</keyword>
<dbReference type="Gene3D" id="1.10.10.60">
    <property type="entry name" value="Homeodomain-like"/>
    <property type="match status" value="1"/>
</dbReference>
<keyword evidence="7" id="KW-0067">ATP-binding</keyword>
<dbReference type="InterPro" id="IPR009057">
    <property type="entry name" value="Homeodomain-like_sf"/>
</dbReference>
<dbReference type="Pfam" id="PF00072">
    <property type="entry name" value="Response_reg"/>
    <property type="match status" value="1"/>
</dbReference>
<comment type="subcellular location">
    <subcellularLocation>
        <location evidence="1">Cytoplasm</location>
    </subcellularLocation>
</comment>
<dbReference type="Pfam" id="PF02954">
    <property type="entry name" value="HTH_8"/>
    <property type="match status" value="1"/>
</dbReference>
<evidence type="ECO:0000256" key="5">
    <source>
        <dbReference type="ARBA" id="ARBA00022553"/>
    </source>
</evidence>
<dbReference type="PRINTS" id="PR01590">
    <property type="entry name" value="HTHFIS"/>
</dbReference>
<keyword evidence="11" id="KW-0010">Activator</keyword>
<evidence type="ECO:0000256" key="3">
    <source>
        <dbReference type="ARBA" id="ARBA00022490"/>
    </source>
</evidence>
<evidence type="ECO:0000256" key="9">
    <source>
        <dbReference type="ARBA" id="ARBA00023015"/>
    </source>
</evidence>
<accession>A0A5C4NFY7</accession>
<evidence type="ECO:0000256" key="4">
    <source>
        <dbReference type="ARBA" id="ARBA00022491"/>
    </source>
</evidence>
<evidence type="ECO:0000256" key="12">
    <source>
        <dbReference type="ARBA" id="ARBA00023163"/>
    </source>
</evidence>
<sequence length="458" mass="49975">MDGTVLVADDDRTIRTVLTQALTRAGCKVHATSSLVTLMRWVEEGKGDLVISDVIMPDGNGIEQIPRIGATRPGLPVIVISAQNTIMTAIQAAEASAYDYLPKPFDLPDLMKRAARALDVKRRAQVAARAVVPEARERGEDLPLVGRTPAMQGLYRLVAKVMNTTLPVLVTGESGTGKSLIARAVHDFSDRRSLPFVTVTAADLQGVEGPSQVVARARGGSILFDEVGDLPEEAQARVVRMLDSFGEGAPRIMATSRADLNVRMESGRFREDLFYRLSGVTISVPALRERVDDIPLLAEHFLGRAEKEGSPPRRLSSGALDLVRTYSWPGNVRQLENVIRRLVVTSGEEEVAKAEVEAVLGHQPAMEPLRGGDGGEPLMGAVAKHLRRYFDLHGGMLPPAGLYDRILREVEIPLIEIALDATAGNQARCADLLGINRNTLRKKITDLDIRVTRRRKLM</sequence>
<evidence type="ECO:0000256" key="15">
    <source>
        <dbReference type="ARBA" id="ARBA00031910"/>
    </source>
</evidence>
<dbReference type="Gene3D" id="3.40.50.300">
    <property type="entry name" value="P-loop containing nucleotide triphosphate hydrolases"/>
    <property type="match status" value="1"/>
</dbReference>
<evidence type="ECO:0000259" key="19">
    <source>
        <dbReference type="PROSITE" id="PS50110"/>
    </source>
</evidence>
<dbReference type="SUPFAM" id="SSF52172">
    <property type="entry name" value="CheY-like"/>
    <property type="match status" value="1"/>
</dbReference>
<keyword evidence="12" id="KW-0804">Transcription</keyword>
<feature type="domain" description="Response regulatory" evidence="19">
    <location>
        <begin position="4"/>
        <end position="118"/>
    </location>
</feature>
<dbReference type="AlphaFoldDB" id="A0A5C4NFY7"/>
<dbReference type="InterPro" id="IPR025662">
    <property type="entry name" value="Sigma_54_int_dom_ATP-bd_1"/>
</dbReference>
<evidence type="ECO:0000256" key="13">
    <source>
        <dbReference type="ARBA" id="ARBA00023231"/>
    </source>
</evidence>
<dbReference type="InterPro" id="IPR058031">
    <property type="entry name" value="AAA_lid_NorR"/>
</dbReference>
<dbReference type="GO" id="GO:0006355">
    <property type="term" value="P:regulation of DNA-templated transcription"/>
    <property type="evidence" value="ECO:0007669"/>
    <property type="project" value="InterPro"/>
</dbReference>
<dbReference type="InterPro" id="IPR002197">
    <property type="entry name" value="HTH_Fis"/>
</dbReference>
<evidence type="ECO:0000259" key="18">
    <source>
        <dbReference type="PROSITE" id="PS50045"/>
    </source>
</evidence>
<dbReference type="PROSITE" id="PS00675">
    <property type="entry name" value="SIGMA54_INTERACT_1"/>
    <property type="match status" value="1"/>
</dbReference>
<dbReference type="GO" id="GO:0000160">
    <property type="term" value="P:phosphorelay signal transduction system"/>
    <property type="evidence" value="ECO:0007669"/>
    <property type="project" value="UniProtKB-KW"/>
</dbReference>
<comment type="caution">
    <text evidence="20">The sequence shown here is derived from an EMBL/GenBank/DDBJ whole genome shotgun (WGS) entry which is preliminary data.</text>
</comment>
<evidence type="ECO:0000256" key="16">
    <source>
        <dbReference type="ARBA" id="ARBA00043886"/>
    </source>
</evidence>
<dbReference type="InterPro" id="IPR002078">
    <property type="entry name" value="Sigma_54_int"/>
</dbReference>
<keyword evidence="9" id="KW-0805">Transcription regulation</keyword>
<organism evidence="20 21">
    <name type="scientific">Rubellimicrobium roseum</name>
    <dbReference type="NCBI Taxonomy" id="687525"/>
    <lineage>
        <taxon>Bacteria</taxon>
        <taxon>Pseudomonadati</taxon>
        <taxon>Pseudomonadota</taxon>
        <taxon>Alphaproteobacteria</taxon>
        <taxon>Rhodobacterales</taxon>
        <taxon>Roseobacteraceae</taxon>
        <taxon>Rubellimicrobium</taxon>
    </lineage>
</organism>
<dbReference type="SMART" id="SM00448">
    <property type="entry name" value="REC"/>
    <property type="match status" value="1"/>
</dbReference>
<gene>
    <name evidence="20" type="ORF">FHG71_09505</name>
</gene>
<dbReference type="PROSITE" id="PS00688">
    <property type="entry name" value="SIGMA54_INTERACT_3"/>
    <property type="match status" value="1"/>
</dbReference>
<dbReference type="PANTHER" id="PTHR32071:SF95">
    <property type="entry name" value="DNA-BINDING TRANSCRIPTIONAL REGULATOR NTRC"/>
    <property type="match status" value="1"/>
</dbReference>
<dbReference type="PROSITE" id="PS50110">
    <property type="entry name" value="RESPONSE_REGULATORY"/>
    <property type="match status" value="1"/>
</dbReference>
<dbReference type="GO" id="GO:0005524">
    <property type="term" value="F:ATP binding"/>
    <property type="evidence" value="ECO:0007669"/>
    <property type="project" value="UniProtKB-KW"/>
</dbReference>
<evidence type="ECO:0000256" key="17">
    <source>
        <dbReference type="PROSITE-ProRule" id="PRU00169"/>
    </source>
</evidence>
<dbReference type="InterPro" id="IPR027417">
    <property type="entry name" value="P-loop_NTPase"/>
</dbReference>
<dbReference type="Gene3D" id="3.40.50.2300">
    <property type="match status" value="1"/>
</dbReference>
<evidence type="ECO:0000256" key="8">
    <source>
        <dbReference type="ARBA" id="ARBA00023012"/>
    </source>
</evidence>
<dbReference type="SMART" id="SM00382">
    <property type="entry name" value="AAA"/>
    <property type="match status" value="1"/>
</dbReference>
<keyword evidence="6" id="KW-0547">Nucleotide-binding</keyword>
<proteinExistence type="predicted"/>
<dbReference type="CDD" id="cd00009">
    <property type="entry name" value="AAA"/>
    <property type="match status" value="1"/>
</dbReference>
<comment type="function">
    <text evidence="16">Member of the two-component regulatory system NtrB/NtrC, which controls expression of the nitrogen-regulated (ntr) genes in response to nitrogen limitation. Phosphorylated NtrC binds directly to DNA and stimulates the formation of open promoter-sigma54-RNA polymerase complexes.</text>
</comment>
<dbReference type="PANTHER" id="PTHR32071">
    <property type="entry name" value="TRANSCRIPTIONAL REGULATORY PROTEIN"/>
    <property type="match status" value="1"/>
</dbReference>
<feature type="domain" description="Sigma-54 factor interaction" evidence="18">
    <location>
        <begin position="144"/>
        <end position="344"/>
    </location>
</feature>
<evidence type="ECO:0000256" key="1">
    <source>
        <dbReference type="ARBA" id="ARBA00004496"/>
    </source>
</evidence>
<dbReference type="GO" id="GO:0005737">
    <property type="term" value="C:cytoplasm"/>
    <property type="evidence" value="ECO:0007669"/>
    <property type="project" value="UniProtKB-SubCell"/>
</dbReference>
<keyword evidence="13" id="KW-0535">Nitrogen fixation</keyword>
<dbReference type="Pfam" id="PF14532">
    <property type="entry name" value="Sigma54_activ_2"/>
    <property type="match status" value="1"/>
</dbReference>
<dbReference type="OrthoDB" id="9805953at2"/>
<evidence type="ECO:0000313" key="21">
    <source>
        <dbReference type="Proteomes" id="UP000305709"/>
    </source>
</evidence>
<keyword evidence="3" id="KW-0963">Cytoplasm</keyword>
<dbReference type="Gene3D" id="1.10.8.60">
    <property type="match status" value="1"/>
</dbReference>
<name>A0A5C4NFY7_9RHOB</name>
<dbReference type="PROSITE" id="PS50045">
    <property type="entry name" value="SIGMA54_INTERACT_4"/>
    <property type="match status" value="1"/>
</dbReference>
<evidence type="ECO:0000256" key="7">
    <source>
        <dbReference type="ARBA" id="ARBA00022840"/>
    </source>
</evidence>
<evidence type="ECO:0000256" key="10">
    <source>
        <dbReference type="ARBA" id="ARBA00023125"/>
    </source>
</evidence>
<protein>
    <recommendedName>
        <fullName evidence="2">DNA-binding transcriptional regulator NtrC</fullName>
    </recommendedName>
    <alternativeName>
        <fullName evidence="14">Nitrogen regulation protein NR(I)</fullName>
    </alternativeName>
    <alternativeName>
        <fullName evidence="15">Nitrogen regulator I</fullName>
    </alternativeName>
</protein>
<dbReference type="InterPro" id="IPR025944">
    <property type="entry name" value="Sigma_54_int_dom_CS"/>
</dbReference>
<dbReference type="GO" id="GO:0043565">
    <property type="term" value="F:sequence-specific DNA binding"/>
    <property type="evidence" value="ECO:0007669"/>
    <property type="project" value="InterPro"/>
</dbReference>
<reference evidence="20 21" key="1">
    <citation type="submission" date="2019-06" db="EMBL/GenBank/DDBJ databases">
        <authorList>
            <person name="Jiang L."/>
        </authorList>
    </citation>
    <scope>NUCLEOTIDE SEQUENCE [LARGE SCALE GENOMIC DNA]</scope>
    <source>
        <strain evidence="20 21">YIM 48858</strain>
    </source>
</reference>
<dbReference type="RefSeq" id="WP_139081396.1">
    <property type="nucleotide sequence ID" value="NZ_VDFV01000010.1"/>
</dbReference>
<feature type="modified residue" description="4-aspartylphosphate" evidence="17">
    <location>
        <position position="53"/>
    </location>
</feature>
<dbReference type="Proteomes" id="UP000305709">
    <property type="component" value="Unassembled WGS sequence"/>
</dbReference>